<organism evidence="2 3">
    <name type="scientific">Candidatus Nitrosocosmicus arcticus</name>
    <dbReference type="NCBI Taxonomy" id="2035267"/>
    <lineage>
        <taxon>Archaea</taxon>
        <taxon>Nitrososphaerota</taxon>
        <taxon>Nitrososphaeria</taxon>
        <taxon>Nitrososphaerales</taxon>
        <taxon>Nitrososphaeraceae</taxon>
        <taxon>Candidatus Nitrosocosmicus</taxon>
    </lineage>
</organism>
<evidence type="ECO:0000313" key="3">
    <source>
        <dbReference type="Proteomes" id="UP000315289"/>
    </source>
</evidence>
<gene>
    <name evidence="2" type="ORF">NARC_30253</name>
</gene>
<feature type="domain" description="Bacterial bifunctional deaminase-reductase C-terminal" evidence="1">
    <location>
        <begin position="30"/>
        <end position="146"/>
    </location>
</feature>
<dbReference type="InterPro" id="IPR002734">
    <property type="entry name" value="RibDG_C"/>
</dbReference>
<dbReference type="PANTHER" id="PTHR38011">
    <property type="entry name" value="DIHYDROFOLATE REDUCTASE FAMILY PROTEIN (AFU_ORTHOLOGUE AFUA_8G06820)"/>
    <property type="match status" value="1"/>
</dbReference>
<dbReference type="Pfam" id="PF01872">
    <property type="entry name" value="RibD_C"/>
    <property type="match status" value="1"/>
</dbReference>
<dbReference type="InterPro" id="IPR024072">
    <property type="entry name" value="DHFR-like_dom_sf"/>
</dbReference>
<dbReference type="Proteomes" id="UP000315289">
    <property type="component" value="Unassembled WGS sequence"/>
</dbReference>
<name>A0A557SY57_9ARCH</name>
<protein>
    <submittedName>
        <fullName evidence="2">Bifunctional deaminase-reductase domain protein</fullName>
    </submittedName>
</protein>
<dbReference type="Gene3D" id="3.40.430.10">
    <property type="entry name" value="Dihydrofolate Reductase, subunit A"/>
    <property type="match status" value="1"/>
</dbReference>
<dbReference type="SUPFAM" id="SSF53597">
    <property type="entry name" value="Dihydrofolate reductase-like"/>
    <property type="match status" value="1"/>
</dbReference>
<dbReference type="PANTHER" id="PTHR38011:SF11">
    <property type="entry name" value="2,5-DIAMINO-6-RIBOSYLAMINO-4(3H)-PYRIMIDINONE 5'-PHOSPHATE REDUCTASE"/>
    <property type="match status" value="1"/>
</dbReference>
<dbReference type="GO" id="GO:0008703">
    <property type="term" value="F:5-amino-6-(5-phosphoribosylamino)uracil reductase activity"/>
    <property type="evidence" value="ECO:0007669"/>
    <property type="project" value="InterPro"/>
</dbReference>
<dbReference type="EMBL" id="VOAH01000003">
    <property type="protein sequence ID" value="TVP41538.1"/>
    <property type="molecule type" value="Genomic_DNA"/>
</dbReference>
<dbReference type="InterPro" id="IPR050765">
    <property type="entry name" value="Riboflavin_Biosynth_HTPR"/>
</dbReference>
<accession>A0A557SY57</accession>
<dbReference type="GO" id="GO:0009231">
    <property type="term" value="P:riboflavin biosynthetic process"/>
    <property type="evidence" value="ECO:0007669"/>
    <property type="project" value="InterPro"/>
</dbReference>
<keyword evidence="3" id="KW-1185">Reference proteome</keyword>
<evidence type="ECO:0000313" key="2">
    <source>
        <dbReference type="EMBL" id="TVP41538.1"/>
    </source>
</evidence>
<dbReference type="AlphaFoldDB" id="A0A557SY57"/>
<comment type="caution">
    <text evidence="2">The sequence shown here is derived from an EMBL/GenBank/DDBJ whole genome shotgun (WGS) entry which is preliminary data.</text>
</comment>
<evidence type="ECO:0000259" key="1">
    <source>
        <dbReference type="Pfam" id="PF01872"/>
    </source>
</evidence>
<proteinExistence type="predicted"/>
<sequence>MMEVLIGWIKLTSKVHEGDDFGYNIFLESVDALILGRNTYEKVLKFAVLSYKEKRVIVLTTSKIKIPFNLANTVTASKDSPQDILKHLSDDGIKHVYIVGGITIQSFLSLGLIYELAITIIPLLIGEGKQPFGSIPTDITLTHSKSTFYDFGYIQLKYIIQRE</sequence>
<dbReference type="RefSeq" id="WP_222424781.1">
    <property type="nucleotide sequence ID" value="NZ_ML675579.1"/>
</dbReference>
<reference evidence="2 3" key="1">
    <citation type="journal article" date="2019" name="Front. Microbiol.">
        <title>Ammonia Oxidation by the Arctic Terrestrial Thaumarchaeote Candidatus Nitrosocosmicus arcticus Is Stimulated by Increasing Temperatures.</title>
        <authorList>
            <person name="Alves R.J.E."/>
            <person name="Kerou M."/>
            <person name="Zappe A."/>
            <person name="Bittner R."/>
            <person name="Abby S.S."/>
            <person name="Schmidt H.A."/>
            <person name="Pfeifer K."/>
            <person name="Schleper C."/>
        </authorList>
    </citation>
    <scope>NUCLEOTIDE SEQUENCE [LARGE SCALE GENOMIC DNA]</scope>
    <source>
        <strain evidence="2 3">Kfb</strain>
    </source>
</reference>